<dbReference type="Pfam" id="PF18962">
    <property type="entry name" value="Por_Secre_tail"/>
    <property type="match status" value="1"/>
</dbReference>
<gene>
    <name evidence="2" type="ORF">EJV47_15135</name>
</gene>
<name>A0A3S0J9B7_9BACT</name>
<keyword evidence="3" id="KW-1185">Reference proteome</keyword>
<dbReference type="InterPro" id="IPR026444">
    <property type="entry name" value="Secre_tail"/>
</dbReference>
<dbReference type="Proteomes" id="UP000282184">
    <property type="component" value="Unassembled WGS sequence"/>
</dbReference>
<dbReference type="NCBIfam" id="TIGR04183">
    <property type="entry name" value="Por_Secre_tail"/>
    <property type="match status" value="1"/>
</dbReference>
<protein>
    <submittedName>
        <fullName evidence="2">T9SS type A sorting domain-containing protein</fullName>
    </submittedName>
</protein>
<sequence length="351" mass="37980">MPVRAGGFFGSEWLWLPHSVRLAATNSSLLQFRNMMKCLLLLLAGAALATSASAQSLWAAPGATWTYSYALFWEYGDLTMSYAGPTTVAGQPAMRYDRTLLTKMRMSSQPAQQTTLPGLVLRADADRLYVLANDQQFYTLFNFAAQVGDSWLTPASQPQAVCASTLVRLRVDSVGTAVVGGVSRRWLRLRLQTQAGQQPTFDRPWGGRIYEGLGPTQAYLLPQGVVDCGGTDPGYLGGMMCFRATGQPTVYGGSAQQCSSIVTAATEQQAQRLGFEVYPNPSQGELTLRLPVAVGPQATVELRDLTGRCLLRAALPATGKLDVRQLPKGLYALSLHLPDQATPATRRVVLE</sequence>
<evidence type="ECO:0000313" key="3">
    <source>
        <dbReference type="Proteomes" id="UP000282184"/>
    </source>
</evidence>
<reference evidence="2 3" key="1">
    <citation type="submission" date="2018-12" db="EMBL/GenBank/DDBJ databases">
        <title>Hymenobacter gummosus sp. nov., isolated from a spring.</title>
        <authorList>
            <person name="Nie L."/>
        </authorList>
    </citation>
    <scope>NUCLEOTIDE SEQUENCE [LARGE SCALE GENOMIC DNA]</scope>
    <source>
        <strain evidence="2 3">KCTC 52166</strain>
    </source>
</reference>
<evidence type="ECO:0000259" key="1">
    <source>
        <dbReference type="Pfam" id="PF18962"/>
    </source>
</evidence>
<proteinExistence type="predicted"/>
<dbReference type="EMBL" id="RXOF01000008">
    <property type="protein sequence ID" value="RTQ48925.1"/>
    <property type="molecule type" value="Genomic_DNA"/>
</dbReference>
<evidence type="ECO:0000313" key="2">
    <source>
        <dbReference type="EMBL" id="RTQ48925.1"/>
    </source>
</evidence>
<feature type="domain" description="Secretion system C-terminal sorting" evidence="1">
    <location>
        <begin position="277"/>
        <end position="336"/>
    </location>
</feature>
<accession>A0A3S0J9B7</accession>
<organism evidence="2 3">
    <name type="scientific">Hymenobacter gummosus</name>
    <dbReference type="NCBI Taxonomy" id="1776032"/>
    <lineage>
        <taxon>Bacteria</taxon>
        <taxon>Pseudomonadati</taxon>
        <taxon>Bacteroidota</taxon>
        <taxon>Cytophagia</taxon>
        <taxon>Cytophagales</taxon>
        <taxon>Hymenobacteraceae</taxon>
        <taxon>Hymenobacter</taxon>
    </lineage>
</organism>
<dbReference type="AlphaFoldDB" id="A0A3S0J9B7"/>
<comment type="caution">
    <text evidence="2">The sequence shown here is derived from an EMBL/GenBank/DDBJ whole genome shotgun (WGS) entry which is preliminary data.</text>
</comment>
<dbReference type="OrthoDB" id="9816167at2"/>